<evidence type="ECO:0000313" key="2">
    <source>
        <dbReference type="Proteomes" id="UP000676996"/>
    </source>
</evidence>
<dbReference type="InterPro" id="IPR029045">
    <property type="entry name" value="ClpP/crotonase-like_dom_sf"/>
</dbReference>
<proteinExistence type="predicted"/>
<evidence type="ECO:0000313" key="1">
    <source>
        <dbReference type="EMBL" id="MBR0553070.1"/>
    </source>
</evidence>
<dbReference type="AlphaFoldDB" id="A0A8T4IET3"/>
<dbReference type="EMBL" id="JAGRQC010000003">
    <property type="protein sequence ID" value="MBR0553070.1"/>
    <property type="molecule type" value="Genomic_DNA"/>
</dbReference>
<name>A0A8T4IET3_9SPHN</name>
<dbReference type="PANTHER" id="PTHR35984">
    <property type="entry name" value="PERIPLASMIC SERINE PROTEASE"/>
    <property type="match status" value="1"/>
</dbReference>
<gene>
    <name evidence="1" type="ORF">J7S20_11180</name>
</gene>
<protein>
    <recommendedName>
        <fullName evidence="3">Serine dehydrogenasease</fullName>
    </recommendedName>
</protein>
<sequence length="293" mass="33480">MASTMPLLDRVILDTVGEAEAQVETALDCDVLYYYGELRTSNFTFFRDSIERLAERADKRDALGLCLTTPGGQAEAVERMVEVIRHHYNSFYALVPNTAMSAGTIFCMAADKIYMDYSSALGPIDPQVPDRENRVLVPALGYLDKVEELIQKSNSDTISPAEFQMLQSLDLAMLRFYEQAKELSINLLKKWLAEYKFKNWTHHRTTNPGTPVTQDERLVRAEEIATKLSDNNLWHSHGRMIGMGTLRSEMRLEVEDFSDDSELHAHVRRYADTLTGYIERHGQAFTIFNRILQ</sequence>
<dbReference type="PANTHER" id="PTHR35984:SF1">
    <property type="entry name" value="PERIPLASMIC SERINE PROTEASE"/>
    <property type="match status" value="1"/>
</dbReference>
<accession>A0A8T4IET3</accession>
<reference evidence="1" key="1">
    <citation type="submission" date="2021-04" db="EMBL/GenBank/DDBJ databases">
        <title>Ouciella asimina sp. nov., isolated from the surface seawater in the hydrothermal field of Okinawa Trough.</title>
        <authorList>
            <person name="Shuang W."/>
        </authorList>
    </citation>
    <scope>NUCLEOTIDE SEQUENCE</scope>
    <source>
        <strain evidence="1">LXI357</strain>
    </source>
</reference>
<dbReference type="SUPFAM" id="SSF52096">
    <property type="entry name" value="ClpP/crotonase"/>
    <property type="match status" value="1"/>
</dbReference>
<dbReference type="RefSeq" id="WP_284054317.1">
    <property type="nucleotide sequence ID" value="NZ_JAGRQC010000003.1"/>
</dbReference>
<dbReference type="Gene3D" id="3.90.226.10">
    <property type="entry name" value="2-enoyl-CoA Hydratase, Chain A, domain 1"/>
    <property type="match status" value="1"/>
</dbReference>
<comment type="caution">
    <text evidence="1">The sequence shown here is derived from an EMBL/GenBank/DDBJ whole genome shotgun (WGS) entry which is preliminary data.</text>
</comment>
<dbReference type="Proteomes" id="UP000676996">
    <property type="component" value="Unassembled WGS sequence"/>
</dbReference>
<organism evidence="1 2">
    <name type="scientific">Stakelama marina</name>
    <dbReference type="NCBI Taxonomy" id="2826939"/>
    <lineage>
        <taxon>Bacteria</taxon>
        <taxon>Pseudomonadati</taxon>
        <taxon>Pseudomonadota</taxon>
        <taxon>Alphaproteobacteria</taxon>
        <taxon>Sphingomonadales</taxon>
        <taxon>Sphingomonadaceae</taxon>
        <taxon>Stakelama</taxon>
    </lineage>
</organism>
<dbReference type="InterPro" id="IPR002825">
    <property type="entry name" value="Pept_S49_ser-pept_pro"/>
</dbReference>
<evidence type="ECO:0008006" key="3">
    <source>
        <dbReference type="Google" id="ProtNLM"/>
    </source>
</evidence>
<dbReference type="Pfam" id="PF01972">
    <property type="entry name" value="SDH_protease"/>
    <property type="match status" value="1"/>
</dbReference>
<keyword evidence="2" id="KW-1185">Reference proteome</keyword>
<dbReference type="GO" id="GO:0016020">
    <property type="term" value="C:membrane"/>
    <property type="evidence" value="ECO:0007669"/>
    <property type="project" value="InterPro"/>
</dbReference>